<sequence>CLLLFDHPDNLRFGETAFPHVVCSFRLGRLYITARELPGGRSGLLTSLSPDPHQPQTLILDEVDIGAADVHQTIERNQMSHQLINFNIPTGLKDTLDEIAKAKRLSRTAIINQLLEGYCRTALQQPAIQPKTNRQSAKQDEDDGLPLPPLLAHHDRFDGGW</sequence>
<accession>A0A6M0QXP4</accession>
<name>A0A6M0QXP4_9RHOB</name>
<organism evidence="2 3">
    <name type="scientific">Tabrizicola oligotrophica</name>
    <dbReference type="NCBI Taxonomy" id="2710650"/>
    <lineage>
        <taxon>Bacteria</taxon>
        <taxon>Pseudomonadati</taxon>
        <taxon>Pseudomonadota</taxon>
        <taxon>Alphaproteobacteria</taxon>
        <taxon>Rhodobacterales</taxon>
        <taxon>Paracoccaceae</taxon>
        <taxon>Tabrizicola</taxon>
    </lineage>
</organism>
<evidence type="ECO:0000256" key="1">
    <source>
        <dbReference type="SAM" id="MobiDB-lite"/>
    </source>
</evidence>
<evidence type="ECO:0000313" key="2">
    <source>
        <dbReference type="EMBL" id="NEY92278.1"/>
    </source>
</evidence>
<protein>
    <submittedName>
        <fullName evidence="2">Uncharacterized protein</fullName>
    </submittedName>
</protein>
<feature type="non-terminal residue" evidence="2">
    <location>
        <position position="1"/>
    </location>
</feature>
<dbReference type="RefSeq" id="WP_164628451.1">
    <property type="nucleotide sequence ID" value="NZ_JAAIVJ010000031.1"/>
</dbReference>
<dbReference type="Proteomes" id="UP000477782">
    <property type="component" value="Unassembled WGS sequence"/>
</dbReference>
<dbReference type="AlphaFoldDB" id="A0A6M0QXP4"/>
<dbReference type="EMBL" id="JAAIVJ010000031">
    <property type="protein sequence ID" value="NEY92278.1"/>
    <property type="molecule type" value="Genomic_DNA"/>
</dbReference>
<evidence type="ECO:0000313" key="3">
    <source>
        <dbReference type="Proteomes" id="UP000477782"/>
    </source>
</evidence>
<feature type="compositionally biased region" description="Polar residues" evidence="1">
    <location>
        <begin position="126"/>
        <end position="136"/>
    </location>
</feature>
<keyword evidence="3" id="KW-1185">Reference proteome</keyword>
<reference evidence="2 3" key="1">
    <citation type="submission" date="2020-02" db="EMBL/GenBank/DDBJ databases">
        <authorList>
            <person name="Chen W.-M."/>
        </authorList>
    </citation>
    <scope>NUCLEOTIDE SEQUENCE [LARGE SCALE GENOMIC DNA]</scope>
    <source>
        <strain evidence="2 3">KMS-5</strain>
    </source>
</reference>
<proteinExistence type="predicted"/>
<feature type="region of interest" description="Disordered" evidence="1">
    <location>
        <begin position="126"/>
        <end position="151"/>
    </location>
</feature>
<gene>
    <name evidence="2" type="ORF">G4Z14_18555</name>
</gene>
<comment type="caution">
    <text evidence="2">The sequence shown here is derived from an EMBL/GenBank/DDBJ whole genome shotgun (WGS) entry which is preliminary data.</text>
</comment>